<dbReference type="OMA" id="KSEMLTH"/>
<dbReference type="Gene3D" id="2.102.10.10">
    <property type="entry name" value="Rieske [2Fe-2S] iron-sulphur domain"/>
    <property type="match status" value="1"/>
</dbReference>
<evidence type="ECO:0000256" key="2">
    <source>
        <dbReference type="ARBA" id="ARBA00022723"/>
    </source>
</evidence>
<dbReference type="Proteomes" id="UP000242180">
    <property type="component" value="Unassembled WGS sequence"/>
</dbReference>
<name>A0A1X2H0W2_SYNRA</name>
<organism evidence="7 8">
    <name type="scientific">Syncephalastrum racemosum</name>
    <name type="common">Filamentous fungus</name>
    <dbReference type="NCBI Taxonomy" id="13706"/>
    <lineage>
        <taxon>Eukaryota</taxon>
        <taxon>Fungi</taxon>
        <taxon>Fungi incertae sedis</taxon>
        <taxon>Mucoromycota</taxon>
        <taxon>Mucoromycotina</taxon>
        <taxon>Mucoromycetes</taxon>
        <taxon>Mucorales</taxon>
        <taxon>Syncephalastraceae</taxon>
        <taxon>Syncephalastrum</taxon>
    </lineage>
</organism>
<dbReference type="GO" id="GO:0046872">
    <property type="term" value="F:metal ion binding"/>
    <property type="evidence" value="ECO:0007669"/>
    <property type="project" value="UniProtKB-KW"/>
</dbReference>
<feature type="compositionally biased region" description="Low complexity" evidence="5">
    <location>
        <begin position="171"/>
        <end position="185"/>
    </location>
</feature>
<evidence type="ECO:0000313" key="8">
    <source>
        <dbReference type="Proteomes" id="UP000242180"/>
    </source>
</evidence>
<dbReference type="EMBL" id="MCGN01000011">
    <property type="protein sequence ID" value="ORY91067.1"/>
    <property type="molecule type" value="Genomic_DNA"/>
</dbReference>
<dbReference type="SUPFAM" id="SSF50022">
    <property type="entry name" value="ISP domain"/>
    <property type="match status" value="1"/>
</dbReference>
<feature type="region of interest" description="Disordered" evidence="5">
    <location>
        <begin position="92"/>
        <end position="245"/>
    </location>
</feature>
<feature type="compositionally biased region" description="Low complexity" evidence="5">
    <location>
        <begin position="211"/>
        <end position="230"/>
    </location>
</feature>
<dbReference type="InParanoid" id="A0A1X2H0W2"/>
<dbReference type="InterPro" id="IPR017941">
    <property type="entry name" value="Rieske_2Fe-2S"/>
</dbReference>
<accession>A0A1X2H0W2</accession>
<keyword evidence="8" id="KW-1185">Reference proteome</keyword>
<evidence type="ECO:0000256" key="4">
    <source>
        <dbReference type="ARBA" id="ARBA00023014"/>
    </source>
</evidence>
<proteinExistence type="predicted"/>
<feature type="compositionally biased region" description="Basic residues" evidence="5">
    <location>
        <begin position="98"/>
        <end position="119"/>
    </location>
</feature>
<dbReference type="AlphaFoldDB" id="A0A1X2H0W2"/>
<sequence length="328" mass="36377">MPGAAGGNGPPSLPDSMRASTLLEQIGCERAWSQDQIEADLNVLDKNRLYFLRDLRALSNQSWLLLDLLPLVRDLLREAIDPGWESKLHAAEKEVKKKKDKKDKKMKKDKKDKKDRKKYVLGEPVIPMTLPPSSMMDLEDDVSQDPETVRNTIRNGSIDVGKSEMLTHPLSNGTNGSQNSSSSSKLPKKSVSFDDHTEEITDADTKKGIPSSDSSMMSSSSDDTTASSDNDSGERDRARTAFAQQRPFIHSTRPIQPINNRRIRVRTASGTTYECDRLCPHKGVDLSAWGQVRGNTLVCTKHNWTFPLESGGIGPSGRSVNPCQVNDW</sequence>
<dbReference type="Pfam" id="PF00355">
    <property type="entry name" value="Rieske"/>
    <property type="match status" value="1"/>
</dbReference>
<protein>
    <recommendedName>
        <fullName evidence="6">Rieske domain-containing protein</fullName>
    </recommendedName>
</protein>
<evidence type="ECO:0000313" key="7">
    <source>
        <dbReference type="EMBL" id="ORY91067.1"/>
    </source>
</evidence>
<evidence type="ECO:0000256" key="3">
    <source>
        <dbReference type="ARBA" id="ARBA00023004"/>
    </source>
</evidence>
<keyword evidence="2" id="KW-0479">Metal-binding</keyword>
<evidence type="ECO:0000256" key="5">
    <source>
        <dbReference type="SAM" id="MobiDB-lite"/>
    </source>
</evidence>
<keyword evidence="1" id="KW-0001">2Fe-2S</keyword>
<dbReference type="OrthoDB" id="426882at2759"/>
<reference evidence="7 8" key="1">
    <citation type="submission" date="2016-07" db="EMBL/GenBank/DDBJ databases">
        <title>Pervasive Adenine N6-methylation of Active Genes in Fungi.</title>
        <authorList>
            <consortium name="DOE Joint Genome Institute"/>
            <person name="Mondo S.J."/>
            <person name="Dannebaum R.O."/>
            <person name="Kuo R.C."/>
            <person name="Labutti K."/>
            <person name="Haridas S."/>
            <person name="Kuo A."/>
            <person name="Salamov A."/>
            <person name="Ahrendt S.R."/>
            <person name="Lipzen A."/>
            <person name="Sullivan W."/>
            <person name="Andreopoulos W.B."/>
            <person name="Clum A."/>
            <person name="Lindquist E."/>
            <person name="Daum C."/>
            <person name="Ramamoorthy G.K."/>
            <person name="Gryganskyi A."/>
            <person name="Culley D."/>
            <person name="Magnuson J.K."/>
            <person name="James T.Y."/>
            <person name="O'Malley M.A."/>
            <person name="Stajich J.E."/>
            <person name="Spatafora J.W."/>
            <person name="Visel A."/>
            <person name="Grigoriev I.V."/>
        </authorList>
    </citation>
    <scope>NUCLEOTIDE SEQUENCE [LARGE SCALE GENOMIC DNA]</scope>
    <source>
        <strain evidence="7 8">NRRL 2496</strain>
    </source>
</reference>
<feature type="compositionally biased region" description="Polar residues" evidence="5">
    <location>
        <begin position="145"/>
        <end position="155"/>
    </location>
</feature>
<keyword evidence="3" id="KW-0408">Iron</keyword>
<feature type="compositionally biased region" description="Basic and acidic residues" evidence="5">
    <location>
        <begin position="191"/>
        <end position="207"/>
    </location>
</feature>
<evidence type="ECO:0000259" key="6">
    <source>
        <dbReference type="PROSITE" id="PS51296"/>
    </source>
</evidence>
<keyword evidence="4" id="KW-0411">Iron-sulfur</keyword>
<dbReference type="InterPro" id="IPR036922">
    <property type="entry name" value="Rieske_2Fe-2S_sf"/>
</dbReference>
<dbReference type="GO" id="GO:0051537">
    <property type="term" value="F:2 iron, 2 sulfur cluster binding"/>
    <property type="evidence" value="ECO:0007669"/>
    <property type="project" value="UniProtKB-KW"/>
</dbReference>
<dbReference type="PROSITE" id="PS51296">
    <property type="entry name" value="RIESKE"/>
    <property type="match status" value="1"/>
</dbReference>
<evidence type="ECO:0000256" key="1">
    <source>
        <dbReference type="ARBA" id="ARBA00022714"/>
    </source>
</evidence>
<comment type="caution">
    <text evidence="7">The sequence shown here is derived from an EMBL/GenBank/DDBJ whole genome shotgun (WGS) entry which is preliminary data.</text>
</comment>
<feature type="domain" description="Rieske" evidence="6">
    <location>
        <begin position="237"/>
        <end position="328"/>
    </location>
</feature>
<gene>
    <name evidence="7" type="ORF">BCR43DRAFT_498450</name>
</gene>